<name>A0A9X2PG43_9HYPH</name>
<dbReference type="EMBL" id="JANTHZ010000011">
    <property type="protein sequence ID" value="MCS0497290.1"/>
    <property type="molecule type" value="Genomic_DNA"/>
</dbReference>
<dbReference type="Proteomes" id="UP001151088">
    <property type="component" value="Unassembled WGS sequence"/>
</dbReference>
<feature type="domain" description="DUF1989" evidence="1">
    <location>
        <begin position="23"/>
        <end position="186"/>
    </location>
</feature>
<accession>A0A9X2PG43</accession>
<sequence>MTAPDNSPDRGPVRTGEARLDEVLPPRARIGFAMDQGEVLRITDLEGQQVADLVCFNRHNTAEKLSVHVTMMDQGSIYMVKGKSLLSNDCNSLMTLTEDTCGRHDLLAGSCNEGANFKRYGLHHTPNCRCNLEVALAPFGLPLREIPYSFNIFMNVDLKPDGAIRTVEPLSKAGDFVELRADMDLIVGISNCPSDQGPCNGYKLTPLRVEVLRAPEG</sequence>
<evidence type="ECO:0000313" key="3">
    <source>
        <dbReference type="Proteomes" id="UP001151088"/>
    </source>
</evidence>
<dbReference type="RefSeq" id="WP_258734449.1">
    <property type="nucleotide sequence ID" value="NZ_JANTHZ010000011.1"/>
</dbReference>
<keyword evidence="3" id="KW-1185">Reference proteome</keyword>
<proteinExistence type="predicted"/>
<dbReference type="PANTHER" id="PTHR31527:SF0">
    <property type="entry name" value="RE64534P"/>
    <property type="match status" value="1"/>
</dbReference>
<reference evidence="2" key="1">
    <citation type="submission" date="2022-08" db="EMBL/GenBank/DDBJ databases">
        <authorList>
            <person name="Li F."/>
        </authorList>
    </citation>
    <scope>NUCLEOTIDE SEQUENCE</scope>
    <source>
        <strain evidence="2">MQZ15Z-1</strain>
    </source>
</reference>
<dbReference type="AlphaFoldDB" id="A0A9X2PG43"/>
<dbReference type="PANTHER" id="PTHR31527">
    <property type="entry name" value="RE64534P"/>
    <property type="match status" value="1"/>
</dbReference>
<comment type="caution">
    <text evidence="2">The sequence shown here is derived from an EMBL/GenBank/DDBJ whole genome shotgun (WGS) entry which is preliminary data.</text>
</comment>
<evidence type="ECO:0000259" key="1">
    <source>
        <dbReference type="Pfam" id="PF09347"/>
    </source>
</evidence>
<gene>
    <name evidence="2" type="ORF">NVS89_19565</name>
</gene>
<organism evidence="2 3">
    <name type="scientific">Ancylobacter mangrovi</name>
    <dbReference type="NCBI Taxonomy" id="2972472"/>
    <lineage>
        <taxon>Bacteria</taxon>
        <taxon>Pseudomonadati</taxon>
        <taxon>Pseudomonadota</taxon>
        <taxon>Alphaproteobacteria</taxon>
        <taxon>Hyphomicrobiales</taxon>
        <taxon>Xanthobacteraceae</taxon>
        <taxon>Ancylobacter</taxon>
    </lineage>
</organism>
<evidence type="ECO:0000313" key="2">
    <source>
        <dbReference type="EMBL" id="MCS0497290.1"/>
    </source>
</evidence>
<dbReference type="Pfam" id="PF09347">
    <property type="entry name" value="DUF1989"/>
    <property type="match status" value="1"/>
</dbReference>
<dbReference type="InterPro" id="IPR018959">
    <property type="entry name" value="DUF1989"/>
</dbReference>
<protein>
    <submittedName>
        <fullName evidence="2">DUF1989 domain-containing protein</fullName>
    </submittedName>
</protein>